<keyword evidence="4" id="KW-0804">Transcription</keyword>
<gene>
    <name evidence="8" type="ORF">SAMN05216377_10617</name>
</gene>
<evidence type="ECO:0000313" key="8">
    <source>
        <dbReference type="EMBL" id="SDF63972.1"/>
    </source>
</evidence>
<dbReference type="RefSeq" id="WP_093081487.1">
    <property type="nucleotide sequence ID" value="NZ_FNBE01000006.1"/>
</dbReference>
<keyword evidence="2" id="KW-0731">Sigma factor</keyword>
<dbReference type="STRING" id="366584.SAMN05216377_10617"/>
<dbReference type="PANTHER" id="PTHR30385:SF4">
    <property type="entry name" value="RNA POLYMERASE SIGMA-E FACTOR"/>
    <property type="match status" value="1"/>
</dbReference>
<dbReference type="Pfam" id="PF04542">
    <property type="entry name" value="Sigma70_r2"/>
    <property type="match status" value="1"/>
</dbReference>
<keyword evidence="9" id="KW-1185">Reference proteome</keyword>
<keyword evidence="3" id="KW-0238">DNA-binding</keyword>
<dbReference type="InterPro" id="IPR013324">
    <property type="entry name" value="RNA_pol_sigma_r3/r4-like"/>
</dbReference>
<dbReference type="AlphaFoldDB" id="A0A1G7MQF3"/>
<evidence type="ECO:0000256" key="3">
    <source>
        <dbReference type="ARBA" id="ARBA00023125"/>
    </source>
</evidence>
<dbReference type="Pfam" id="PF04545">
    <property type="entry name" value="Sigma70_r4"/>
    <property type="match status" value="1"/>
</dbReference>
<evidence type="ECO:0000256" key="2">
    <source>
        <dbReference type="ARBA" id="ARBA00023082"/>
    </source>
</evidence>
<dbReference type="GO" id="GO:0006352">
    <property type="term" value="P:DNA-templated transcription initiation"/>
    <property type="evidence" value="ECO:0007669"/>
    <property type="project" value="InterPro"/>
</dbReference>
<dbReference type="InterPro" id="IPR007627">
    <property type="entry name" value="RNA_pol_sigma70_r2"/>
</dbReference>
<accession>A0A1G7MQF3</accession>
<protein>
    <submittedName>
        <fullName evidence="8">RNA polymerase sigma-B factor</fullName>
    </submittedName>
</protein>
<evidence type="ECO:0000259" key="7">
    <source>
        <dbReference type="Pfam" id="PF04545"/>
    </source>
</evidence>
<keyword evidence="1" id="KW-0805">Transcription regulation</keyword>
<evidence type="ECO:0000259" key="6">
    <source>
        <dbReference type="Pfam" id="PF04542"/>
    </source>
</evidence>
<evidence type="ECO:0000256" key="1">
    <source>
        <dbReference type="ARBA" id="ARBA00023015"/>
    </source>
</evidence>
<dbReference type="PRINTS" id="PR00046">
    <property type="entry name" value="SIGMA70FCT"/>
</dbReference>
<evidence type="ECO:0000259" key="5">
    <source>
        <dbReference type="Pfam" id="PF04539"/>
    </source>
</evidence>
<dbReference type="InterPro" id="IPR000943">
    <property type="entry name" value="RNA_pol_sigma70"/>
</dbReference>
<dbReference type="InterPro" id="IPR007624">
    <property type="entry name" value="RNA_pol_sigma70_r3"/>
</dbReference>
<feature type="domain" description="RNA polymerase sigma-70 region 4" evidence="7">
    <location>
        <begin position="209"/>
        <end position="258"/>
    </location>
</feature>
<dbReference type="InterPro" id="IPR014284">
    <property type="entry name" value="RNA_pol_sigma-70_dom"/>
</dbReference>
<dbReference type="Gene3D" id="1.10.1740.10">
    <property type="match status" value="1"/>
</dbReference>
<sequence>MTTVAPHKHVQGLDEYAELMPVLERFSELDPADPQRQTLRDELVLGYLPVVRNLARRHGRGYPGGMEDLEQVGTIALITAVDRWDPERSRGDFLSYLVPCVRGEMLRYFRDRTWSMRVPRRLKDLSVSIRHATGALSHELGRAPRPSELSARLGVDVEEIIEALDAQANQHAGTLDGGDDPDGVSPVARLGDLDGRLELVENREALRPLLDELPPREREILILRFFDEMTQTSIAQRMGISQMHVSRLLAKTLAELRKGLT</sequence>
<evidence type="ECO:0000256" key="4">
    <source>
        <dbReference type="ARBA" id="ARBA00023163"/>
    </source>
</evidence>
<feature type="domain" description="RNA polymerase sigma-70 region 2" evidence="6">
    <location>
        <begin position="43"/>
        <end position="114"/>
    </location>
</feature>
<evidence type="ECO:0000313" key="9">
    <source>
        <dbReference type="Proteomes" id="UP000198967"/>
    </source>
</evidence>
<dbReference type="GO" id="GO:0003677">
    <property type="term" value="F:DNA binding"/>
    <property type="evidence" value="ECO:0007669"/>
    <property type="project" value="UniProtKB-KW"/>
</dbReference>
<dbReference type="Pfam" id="PF04539">
    <property type="entry name" value="Sigma70_r3"/>
    <property type="match status" value="1"/>
</dbReference>
<name>A0A1G7MQF3_PSEOR</name>
<dbReference type="CDD" id="cd06171">
    <property type="entry name" value="Sigma70_r4"/>
    <property type="match status" value="1"/>
</dbReference>
<dbReference type="GO" id="GO:0016987">
    <property type="term" value="F:sigma factor activity"/>
    <property type="evidence" value="ECO:0007669"/>
    <property type="project" value="UniProtKB-KW"/>
</dbReference>
<dbReference type="PANTHER" id="PTHR30385">
    <property type="entry name" value="SIGMA FACTOR F FLAGELLAR"/>
    <property type="match status" value="1"/>
</dbReference>
<dbReference type="Gene3D" id="1.10.10.10">
    <property type="entry name" value="Winged helix-like DNA-binding domain superfamily/Winged helix DNA-binding domain"/>
    <property type="match status" value="2"/>
</dbReference>
<dbReference type="Proteomes" id="UP000198967">
    <property type="component" value="Unassembled WGS sequence"/>
</dbReference>
<dbReference type="SUPFAM" id="SSF88659">
    <property type="entry name" value="Sigma3 and sigma4 domains of RNA polymerase sigma factors"/>
    <property type="match status" value="2"/>
</dbReference>
<feature type="domain" description="RNA polymerase sigma-70 region 3" evidence="5">
    <location>
        <begin position="128"/>
        <end position="180"/>
    </location>
</feature>
<dbReference type="InterPro" id="IPR036388">
    <property type="entry name" value="WH-like_DNA-bd_sf"/>
</dbReference>
<organism evidence="8 9">
    <name type="scientific">Pseudonocardia oroxyli</name>
    <dbReference type="NCBI Taxonomy" id="366584"/>
    <lineage>
        <taxon>Bacteria</taxon>
        <taxon>Bacillati</taxon>
        <taxon>Actinomycetota</taxon>
        <taxon>Actinomycetes</taxon>
        <taxon>Pseudonocardiales</taxon>
        <taxon>Pseudonocardiaceae</taxon>
        <taxon>Pseudonocardia</taxon>
    </lineage>
</organism>
<dbReference type="NCBIfam" id="TIGR02937">
    <property type="entry name" value="sigma70-ECF"/>
    <property type="match status" value="1"/>
</dbReference>
<dbReference type="InterPro" id="IPR007630">
    <property type="entry name" value="RNA_pol_sigma70_r4"/>
</dbReference>
<dbReference type="EMBL" id="FNBE01000006">
    <property type="protein sequence ID" value="SDF63972.1"/>
    <property type="molecule type" value="Genomic_DNA"/>
</dbReference>
<dbReference type="OrthoDB" id="9804285at2"/>
<reference evidence="8 9" key="1">
    <citation type="submission" date="2016-10" db="EMBL/GenBank/DDBJ databases">
        <authorList>
            <person name="de Groot N.N."/>
        </authorList>
    </citation>
    <scope>NUCLEOTIDE SEQUENCE [LARGE SCALE GENOMIC DNA]</scope>
    <source>
        <strain evidence="8 9">CGMCC 4.3143</strain>
    </source>
</reference>
<dbReference type="SUPFAM" id="SSF88946">
    <property type="entry name" value="Sigma2 domain of RNA polymerase sigma factors"/>
    <property type="match status" value="1"/>
</dbReference>
<proteinExistence type="predicted"/>
<dbReference type="InterPro" id="IPR013325">
    <property type="entry name" value="RNA_pol_sigma_r2"/>
</dbReference>